<name>A0A4Z1CI84_9ACTN</name>
<dbReference type="OrthoDB" id="3789553at2"/>
<sequence length="152" mass="15312">MTKPADRVRSSSTSRVVLALGVLALVALIVLVQRPAGDAGTDEPAASERGAPVVASDEEFCAGFRALADSQAQFVAGSSDEAALAESADALVDTGVPAGMSLPARSGYYTLIGSVYDSVGLDLEHEAVGAPADPVDGGDAAFSAYLQQSCPP</sequence>
<dbReference type="RefSeq" id="WP_135837376.1">
    <property type="nucleotide sequence ID" value="NZ_SRRO01000001.1"/>
</dbReference>
<evidence type="ECO:0000313" key="2">
    <source>
        <dbReference type="Proteomes" id="UP000297496"/>
    </source>
</evidence>
<evidence type="ECO:0000313" key="1">
    <source>
        <dbReference type="EMBL" id="TGN62833.1"/>
    </source>
</evidence>
<protein>
    <submittedName>
        <fullName evidence="1">Uncharacterized protein</fullName>
    </submittedName>
</protein>
<dbReference type="EMBL" id="SRRO01000001">
    <property type="protein sequence ID" value="TGN62833.1"/>
    <property type="molecule type" value="Genomic_DNA"/>
</dbReference>
<comment type="caution">
    <text evidence="1">The sequence shown here is derived from an EMBL/GenBank/DDBJ whole genome shotgun (WGS) entry which is preliminary data.</text>
</comment>
<reference evidence="1 2" key="1">
    <citation type="submission" date="2019-04" db="EMBL/GenBank/DDBJ databases">
        <title>Three New Species of Nocardioides, Nocardioides euryhalodurans sp. nov., Nocardioides seonyuensis sp. nov. and Nocardioides eburneoflavus sp. nov. Isolated from Soil.</title>
        <authorList>
            <person name="Roh S.G."/>
            <person name="Lee C."/>
            <person name="Kim M.-K."/>
            <person name="Kim S.B."/>
        </authorList>
    </citation>
    <scope>NUCLEOTIDE SEQUENCE [LARGE SCALE GENOMIC DNA]</scope>
    <source>
        <strain evidence="1 2">MMS17-SY213</strain>
    </source>
</reference>
<accession>A0A4Z1CI84</accession>
<dbReference type="AlphaFoldDB" id="A0A4Z1CI84"/>
<organism evidence="1 2">
    <name type="scientific">Nocardioides eburneiflavus</name>
    <dbReference type="NCBI Taxonomy" id="2518372"/>
    <lineage>
        <taxon>Bacteria</taxon>
        <taxon>Bacillati</taxon>
        <taxon>Actinomycetota</taxon>
        <taxon>Actinomycetes</taxon>
        <taxon>Propionibacteriales</taxon>
        <taxon>Nocardioidaceae</taxon>
        <taxon>Nocardioides</taxon>
    </lineage>
</organism>
<dbReference type="Proteomes" id="UP000297496">
    <property type="component" value="Unassembled WGS sequence"/>
</dbReference>
<proteinExistence type="predicted"/>
<gene>
    <name evidence="1" type="ORF">EXE59_01875</name>
</gene>
<keyword evidence="2" id="KW-1185">Reference proteome</keyword>